<comment type="similarity">
    <text evidence="1 9">Belongs to the peptidase A8 family.</text>
</comment>
<evidence type="ECO:0000313" key="12">
    <source>
        <dbReference type="Proteomes" id="UP000242972"/>
    </source>
</evidence>
<evidence type="ECO:0000256" key="3">
    <source>
        <dbReference type="ARBA" id="ARBA00022670"/>
    </source>
</evidence>
<evidence type="ECO:0000256" key="1">
    <source>
        <dbReference type="ARBA" id="ARBA00006139"/>
    </source>
</evidence>
<sequence length="144" mass="15615">MGPAVLSAVSAGVAISLTFWYRRQPAASLIVNHGVAFGVGADVPRTAEIGVFIALAVLGLLYWRWQRLRYPLGMMLGGAIANAVSRILFGGVVDYWHVAPYPYVFNAADVAIRLGLVWVLISFWISRGQTRTGTANDAPKVKEL</sequence>
<protein>
    <submittedName>
        <fullName evidence="11">Uncharacterized protein</fullName>
    </submittedName>
</protein>
<evidence type="ECO:0000313" key="11">
    <source>
        <dbReference type="EMBL" id="PSR34736.1"/>
    </source>
</evidence>
<evidence type="ECO:0000256" key="2">
    <source>
        <dbReference type="ARBA" id="ARBA00022475"/>
    </source>
</evidence>
<keyword evidence="2" id="KW-1003">Cell membrane</keyword>
<gene>
    <name evidence="11" type="ORF">C7B46_04695</name>
</gene>
<name>A0A2T2XJR3_9FIRM</name>
<dbReference type="GO" id="GO:0004190">
    <property type="term" value="F:aspartic-type endopeptidase activity"/>
    <property type="evidence" value="ECO:0007669"/>
    <property type="project" value="UniProtKB-KW"/>
</dbReference>
<dbReference type="AlphaFoldDB" id="A0A2T2XJR3"/>
<proteinExistence type="inferred from homology"/>
<dbReference type="Proteomes" id="UP000242972">
    <property type="component" value="Unassembled WGS sequence"/>
</dbReference>
<dbReference type="PRINTS" id="PR00781">
    <property type="entry name" value="LIPOSIGPTASE"/>
</dbReference>
<dbReference type="GO" id="GO:0006508">
    <property type="term" value="P:proteolysis"/>
    <property type="evidence" value="ECO:0007669"/>
    <property type="project" value="UniProtKB-KW"/>
</dbReference>
<evidence type="ECO:0000256" key="8">
    <source>
        <dbReference type="ARBA" id="ARBA00023136"/>
    </source>
</evidence>
<accession>A0A2T2XJR3</accession>
<keyword evidence="3" id="KW-0645">Protease</keyword>
<keyword evidence="7 10" id="KW-1133">Transmembrane helix</keyword>
<keyword evidence="4 10" id="KW-0812">Transmembrane</keyword>
<keyword evidence="6" id="KW-0378">Hydrolase</keyword>
<keyword evidence="5" id="KW-0064">Aspartyl protease</keyword>
<evidence type="ECO:0000256" key="9">
    <source>
        <dbReference type="RuleBase" id="RU004181"/>
    </source>
</evidence>
<evidence type="ECO:0000256" key="7">
    <source>
        <dbReference type="ARBA" id="ARBA00022989"/>
    </source>
</evidence>
<dbReference type="PANTHER" id="PTHR33695:SF1">
    <property type="entry name" value="LIPOPROTEIN SIGNAL PEPTIDASE"/>
    <property type="match status" value="1"/>
</dbReference>
<keyword evidence="8 10" id="KW-0472">Membrane</keyword>
<feature type="transmembrane region" description="Helical" evidence="10">
    <location>
        <begin position="75"/>
        <end position="97"/>
    </location>
</feature>
<feature type="transmembrane region" description="Helical" evidence="10">
    <location>
        <begin position="103"/>
        <end position="125"/>
    </location>
</feature>
<dbReference type="EMBL" id="PXYW01000007">
    <property type="protein sequence ID" value="PSR34736.1"/>
    <property type="molecule type" value="Genomic_DNA"/>
</dbReference>
<feature type="transmembrane region" description="Helical" evidence="10">
    <location>
        <begin position="46"/>
        <end position="63"/>
    </location>
</feature>
<comment type="caution">
    <text evidence="11">The sequence shown here is derived from an EMBL/GenBank/DDBJ whole genome shotgun (WGS) entry which is preliminary data.</text>
</comment>
<evidence type="ECO:0000256" key="4">
    <source>
        <dbReference type="ARBA" id="ARBA00022692"/>
    </source>
</evidence>
<dbReference type="PANTHER" id="PTHR33695">
    <property type="entry name" value="LIPOPROTEIN SIGNAL PEPTIDASE"/>
    <property type="match status" value="1"/>
</dbReference>
<evidence type="ECO:0000256" key="5">
    <source>
        <dbReference type="ARBA" id="ARBA00022750"/>
    </source>
</evidence>
<evidence type="ECO:0000256" key="6">
    <source>
        <dbReference type="ARBA" id="ARBA00022801"/>
    </source>
</evidence>
<dbReference type="Pfam" id="PF01252">
    <property type="entry name" value="Peptidase_A8"/>
    <property type="match status" value="1"/>
</dbReference>
<dbReference type="InterPro" id="IPR001872">
    <property type="entry name" value="Peptidase_A8"/>
</dbReference>
<reference evidence="11 12" key="1">
    <citation type="journal article" date="2014" name="BMC Genomics">
        <title>Comparison of environmental and isolate Sulfobacillus genomes reveals diverse carbon, sulfur, nitrogen, and hydrogen metabolisms.</title>
        <authorList>
            <person name="Justice N.B."/>
            <person name="Norman A."/>
            <person name="Brown C.T."/>
            <person name="Singh A."/>
            <person name="Thomas B.C."/>
            <person name="Banfield J.F."/>
        </authorList>
    </citation>
    <scope>NUCLEOTIDE SEQUENCE [LARGE SCALE GENOMIC DNA]</scope>
    <source>
        <strain evidence="11">AMDSBA4</strain>
    </source>
</reference>
<evidence type="ECO:0000256" key="10">
    <source>
        <dbReference type="SAM" id="Phobius"/>
    </source>
</evidence>
<dbReference type="GO" id="GO:0016020">
    <property type="term" value="C:membrane"/>
    <property type="evidence" value="ECO:0007669"/>
    <property type="project" value="InterPro"/>
</dbReference>
<organism evidence="11 12">
    <name type="scientific">Sulfobacillus benefaciens</name>
    <dbReference type="NCBI Taxonomy" id="453960"/>
    <lineage>
        <taxon>Bacteria</taxon>
        <taxon>Bacillati</taxon>
        <taxon>Bacillota</taxon>
        <taxon>Clostridia</taxon>
        <taxon>Eubacteriales</taxon>
        <taxon>Clostridiales Family XVII. Incertae Sedis</taxon>
        <taxon>Sulfobacillus</taxon>
    </lineage>
</organism>